<evidence type="ECO:0000313" key="2">
    <source>
        <dbReference type="EMBL" id="KIK47495.1"/>
    </source>
</evidence>
<name>A0A0D0AB72_9AGAM</name>
<dbReference type="EMBL" id="KN835146">
    <property type="protein sequence ID" value="KIK47495.1"/>
    <property type="molecule type" value="Genomic_DNA"/>
</dbReference>
<dbReference type="HOGENOM" id="CLU_1579539_0_0_1"/>
<reference evidence="2 3" key="1">
    <citation type="submission" date="2014-04" db="EMBL/GenBank/DDBJ databases">
        <authorList>
            <consortium name="DOE Joint Genome Institute"/>
            <person name="Kuo A."/>
            <person name="Ruytinx J."/>
            <person name="Rineau F."/>
            <person name="Colpaert J."/>
            <person name="Kohler A."/>
            <person name="Nagy L.G."/>
            <person name="Floudas D."/>
            <person name="Copeland A."/>
            <person name="Barry K.W."/>
            <person name="Cichocki N."/>
            <person name="Veneault-Fourrey C."/>
            <person name="LaButti K."/>
            <person name="Lindquist E.A."/>
            <person name="Lipzen A."/>
            <person name="Lundell T."/>
            <person name="Morin E."/>
            <person name="Murat C."/>
            <person name="Sun H."/>
            <person name="Tunlid A."/>
            <person name="Henrissat B."/>
            <person name="Grigoriev I.V."/>
            <person name="Hibbett D.S."/>
            <person name="Martin F."/>
            <person name="Nordberg H.P."/>
            <person name="Cantor M.N."/>
            <person name="Hua S.X."/>
        </authorList>
    </citation>
    <scope>NUCLEOTIDE SEQUENCE [LARGE SCALE GENOMIC DNA]</scope>
    <source>
        <strain evidence="2 3">UH-Slu-Lm8-n1</strain>
    </source>
</reference>
<dbReference type="STRING" id="930992.A0A0D0AB72"/>
<proteinExistence type="predicted"/>
<dbReference type="AlphaFoldDB" id="A0A0D0AB72"/>
<dbReference type="InterPro" id="IPR013762">
    <property type="entry name" value="Integrase-like_cat_sf"/>
</dbReference>
<dbReference type="GO" id="GO:0015074">
    <property type="term" value="P:DNA integration"/>
    <property type="evidence" value="ECO:0007669"/>
    <property type="project" value="InterPro"/>
</dbReference>
<keyword evidence="3" id="KW-1185">Reference proteome</keyword>
<sequence>MLGWASWSGLMLEHQSYRKVALRHTLKISHDSASYILPYQKNSRLGRGSEILLLREQTTQVNALALLTRYVSVRDERFRYHPQIWLTARSKTPTRAWFMRYLRASLSAISRYSMRAGGATALAATGVTPALIQAAGRWSSDEFQKYIRKHPLLLQLLILGSRMTSLTEN</sequence>
<dbReference type="InterPro" id="IPR011010">
    <property type="entry name" value="DNA_brk_join_enz"/>
</dbReference>
<dbReference type="Proteomes" id="UP000054485">
    <property type="component" value="Unassembled WGS sequence"/>
</dbReference>
<gene>
    <name evidence="2" type="ORF">CY34DRAFT_799212</name>
</gene>
<dbReference type="InterPro" id="IPR052925">
    <property type="entry name" value="Phage_Integrase-like_Recomb"/>
</dbReference>
<dbReference type="GO" id="GO:0006310">
    <property type="term" value="P:DNA recombination"/>
    <property type="evidence" value="ECO:0007669"/>
    <property type="project" value="UniProtKB-KW"/>
</dbReference>
<protein>
    <submittedName>
        <fullName evidence="2">Uncharacterized protein</fullName>
    </submittedName>
</protein>
<evidence type="ECO:0000313" key="3">
    <source>
        <dbReference type="Proteomes" id="UP000054485"/>
    </source>
</evidence>
<reference evidence="3" key="2">
    <citation type="submission" date="2015-01" db="EMBL/GenBank/DDBJ databases">
        <title>Evolutionary Origins and Diversification of the Mycorrhizal Mutualists.</title>
        <authorList>
            <consortium name="DOE Joint Genome Institute"/>
            <consortium name="Mycorrhizal Genomics Consortium"/>
            <person name="Kohler A."/>
            <person name="Kuo A."/>
            <person name="Nagy L.G."/>
            <person name="Floudas D."/>
            <person name="Copeland A."/>
            <person name="Barry K.W."/>
            <person name="Cichocki N."/>
            <person name="Veneault-Fourrey C."/>
            <person name="LaButti K."/>
            <person name="Lindquist E.A."/>
            <person name="Lipzen A."/>
            <person name="Lundell T."/>
            <person name="Morin E."/>
            <person name="Murat C."/>
            <person name="Riley R."/>
            <person name="Ohm R."/>
            <person name="Sun H."/>
            <person name="Tunlid A."/>
            <person name="Henrissat B."/>
            <person name="Grigoriev I.V."/>
            <person name="Hibbett D.S."/>
            <person name="Martin F."/>
        </authorList>
    </citation>
    <scope>NUCLEOTIDE SEQUENCE [LARGE SCALE GENOMIC DNA]</scope>
    <source>
        <strain evidence="3">UH-Slu-Lm8-n1</strain>
    </source>
</reference>
<dbReference type="PANTHER" id="PTHR34605:SF4">
    <property type="entry name" value="DNA ADENINE METHYLTRANSFERASE"/>
    <property type="match status" value="1"/>
</dbReference>
<dbReference type="PANTHER" id="PTHR34605">
    <property type="entry name" value="PHAGE_INTEGRASE DOMAIN-CONTAINING PROTEIN"/>
    <property type="match status" value="1"/>
</dbReference>
<accession>A0A0D0AB72</accession>
<keyword evidence="1" id="KW-0233">DNA recombination</keyword>
<organism evidence="2 3">
    <name type="scientific">Suillus luteus UH-Slu-Lm8-n1</name>
    <dbReference type="NCBI Taxonomy" id="930992"/>
    <lineage>
        <taxon>Eukaryota</taxon>
        <taxon>Fungi</taxon>
        <taxon>Dikarya</taxon>
        <taxon>Basidiomycota</taxon>
        <taxon>Agaricomycotina</taxon>
        <taxon>Agaricomycetes</taxon>
        <taxon>Agaricomycetidae</taxon>
        <taxon>Boletales</taxon>
        <taxon>Suillineae</taxon>
        <taxon>Suillaceae</taxon>
        <taxon>Suillus</taxon>
    </lineage>
</organism>
<evidence type="ECO:0000256" key="1">
    <source>
        <dbReference type="ARBA" id="ARBA00023172"/>
    </source>
</evidence>
<dbReference type="GO" id="GO:0003677">
    <property type="term" value="F:DNA binding"/>
    <property type="evidence" value="ECO:0007669"/>
    <property type="project" value="InterPro"/>
</dbReference>
<dbReference type="InParanoid" id="A0A0D0AB72"/>
<dbReference type="SUPFAM" id="SSF56349">
    <property type="entry name" value="DNA breaking-rejoining enzymes"/>
    <property type="match status" value="1"/>
</dbReference>
<dbReference type="OrthoDB" id="2682275at2759"/>
<dbReference type="Gene3D" id="1.10.443.10">
    <property type="entry name" value="Intergrase catalytic core"/>
    <property type="match status" value="1"/>
</dbReference>